<dbReference type="PANTHER" id="PTHR43235:SF1">
    <property type="entry name" value="GLUTAMINE AMIDOTRANSFERASE PB2B2.05-RELATED"/>
    <property type="match status" value="1"/>
</dbReference>
<dbReference type="GO" id="GO:0006598">
    <property type="term" value="P:polyamine catabolic process"/>
    <property type="evidence" value="ECO:0007669"/>
    <property type="project" value="TreeGrafter"/>
</dbReference>
<dbReference type="InterPro" id="IPR044668">
    <property type="entry name" value="PuuD-like"/>
</dbReference>
<evidence type="ECO:0000313" key="2">
    <source>
        <dbReference type="EMBL" id="RKT77427.1"/>
    </source>
</evidence>
<gene>
    <name evidence="2" type="ORF">DFJ68_0848</name>
</gene>
<dbReference type="Proteomes" id="UP000278440">
    <property type="component" value="Unassembled WGS sequence"/>
</dbReference>
<keyword evidence="2" id="KW-0315">Glutamine amidotransferase</keyword>
<dbReference type="InterPro" id="IPR011697">
    <property type="entry name" value="Peptidase_C26"/>
</dbReference>
<dbReference type="InterPro" id="IPR029062">
    <property type="entry name" value="Class_I_gatase-like"/>
</dbReference>
<feature type="region of interest" description="Disordered" evidence="1">
    <location>
        <begin position="139"/>
        <end position="160"/>
    </location>
</feature>
<dbReference type="PANTHER" id="PTHR43235">
    <property type="entry name" value="GLUTAMINE AMIDOTRANSFERASE PB2B2.05-RELATED"/>
    <property type="match status" value="1"/>
</dbReference>
<evidence type="ECO:0000313" key="3">
    <source>
        <dbReference type="Proteomes" id="UP000278440"/>
    </source>
</evidence>
<dbReference type="PROSITE" id="PS51273">
    <property type="entry name" value="GATASE_TYPE_1"/>
    <property type="match status" value="1"/>
</dbReference>
<reference evidence="2 3" key="1">
    <citation type="submission" date="2018-10" db="EMBL/GenBank/DDBJ databases">
        <title>Sequencing the genomes of 1000 actinobacteria strains.</title>
        <authorList>
            <person name="Klenk H.-P."/>
        </authorList>
    </citation>
    <scope>NUCLEOTIDE SEQUENCE [LARGE SCALE GENOMIC DNA]</scope>
    <source>
        <strain evidence="2 3">DSM 44267</strain>
    </source>
</reference>
<proteinExistence type="predicted"/>
<dbReference type="Gene3D" id="3.40.50.880">
    <property type="match status" value="1"/>
</dbReference>
<dbReference type="GO" id="GO:0016740">
    <property type="term" value="F:transferase activity"/>
    <property type="evidence" value="ECO:0007669"/>
    <property type="project" value="UniProtKB-KW"/>
</dbReference>
<evidence type="ECO:0000256" key="1">
    <source>
        <dbReference type="SAM" id="MobiDB-lite"/>
    </source>
</evidence>
<dbReference type="GO" id="GO:0005829">
    <property type="term" value="C:cytosol"/>
    <property type="evidence" value="ECO:0007669"/>
    <property type="project" value="TreeGrafter"/>
</dbReference>
<dbReference type="GO" id="GO:0033969">
    <property type="term" value="F:gamma-glutamyl-gamma-aminobutyrate hydrolase activity"/>
    <property type="evidence" value="ECO:0007669"/>
    <property type="project" value="TreeGrafter"/>
</dbReference>
<dbReference type="CDD" id="cd01745">
    <property type="entry name" value="GATase1_2"/>
    <property type="match status" value="1"/>
</dbReference>
<keyword evidence="2" id="KW-0808">Transferase</keyword>
<accession>A0A495XTB0</accession>
<sequence length="240" mass="25543">MGVRSASRPVIGVTAYVEPATWGQWTDVRAALVPHAYVAQVEQAGGVALVVPPRADADDDLAREVLNRLDGLVLAGGVDIAPERYGADRHPTVQASRDDRDATELALARVSAELDLPTLGVCRGMQVMAVAAGGELEQHVPDRTGTGRHSPGPARYGEHGAEVVPGTRVEAVLGRYAVVPSHHHQAVHTHPGYAASAWADDETLEAMEAPDARFRLGVQWHPEVGTDPRLFEALVAACTR</sequence>
<name>A0A495XTB0_9MICO</name>
<dbReference type="SUPFAM" id="SSF52317">
    <property type="entry name" value="Class I glutamine amidotransferase-like"/>
    <property type="match status" value="1"/>
</dbReference>
<protein>
    <submittedName>
        <fullName evidence="2">Putative glutamine amidotransferase</fullName>
    </submittedName>
</protein>
<keyword evidence="3" id="KW-1185">Reference proteome</keyword>
<comment type="caution">
    <text evidence="2">The sequence shown here is derived from an EMBL/GenBank/DDBJ whole genome shotgun (WGS) entry which is preliminary data.</text>
</comment>
<dbReference type="Pfam" id="PF07722">
    <property type="entry name" value="Peptidase_C26"/>
    <property type="match status" value="1"/>
</dbReference>
<organism evidence="2 3">
    <name type="scientific">Terracoccus luteus</name>
    <dbReference type="NCBI Taxonomy" id="53356"/>
    <lineage>
        <taxon>Bacteria</taxon>
        <taxon>Bacillati</taxon>
        <taxon>Actinomycetota</taxon>
        <taxon>Actinomycetes</taxon>
        <taxon>Micrococcales</taxon>
        <taxon>Intrasporangiaceae</taxon>
        <taxon>Terracoccus</taxon>
    </lineage>
</organism>
<dbReference type="AlphaFoldDB" id="A0A495XTB0"/>
<dbReference type="EMBL" id="RBXT01000001">
    <property type="protein sequence ID" value="RKT77427.1"/>
    <property type="molecule type" value="Genomic_DNA"/>
</dbReference>